<evidence type="ECO:0000256" key="4">
    <source>
        <dbReference type="ARBA" id="ARBA00035200"/>
    </source>
</evidence>
<protein>
    <recommendedName>
        <fullName evidence="4">Large ribosomal subunit protein uL15</fullName>
    </recommendedName>
    <alternativeName>
        <fullName evidence="5">60S ribosomal protein L27a</fullName>
    </alternativeName>
</protein>
<accession>A0A8R1UJ07</accession>
<gene>
    <name evidence="7" type="primary">WBGene00117837</name>
</gene>
<accession>A0A2A6B798</accession>
<evidence type="ECO:0000256" key="1">
    <source>
        <dbReference type="ARBA" id="ARBA00007320"/>
    </source>
</evidence>
<dbReference type="InterPro" id="IPR036227">
    <property type="entry name" value="Ribosomal_uL15/eL18_sf"/>
</dbReference>
<evidence type="ECO:0000256" key="3">
    <source>
        <dbReference type="ARBA" id="ARBA00023274"/>
    </source>
</evidence>
<feature type="domain" description="Large ribosomal subunit protein uL15/eL18" evidence="6">
    <location>
        <begin position="128"/>
        <end position="151"/>
    </location>
</feature>
<evidence type="ECO:0000313" key="7">
    <source>
        <dbReference type="EnsemblMetazoa" id="PPA28283.1"/>
    </source>
</evidence>
<name>A0A2A6B798_PRIPA</name>
<dbReference type="Proteomes" id="UP000005239">
    <property type="component" value="Unassembled WGS sequence"/>
</dbReference>
<reference evidence="8" key="1">
    <citation type="journal article" date="2008" name="Nat. Genet.">
        <title>The Pristionchus pacificus genome provides a unique perspective on nematode lifestyle and parasitism.</title>
        <authorList>
            <person name="Dieterich C."/>
            <person name="Clifton S.W."/>
            <person name="Schuster L.N."/>
            <person name="Chinwalla A."/>
            <person name="Delehaunty K."/>
            <person name="Dinkelacker I."/>
            <person name="Fulton L."/>
            <person name="Fulton R."/>
            <person name="Godfrey J."/>
            <person name="Minx P."/>
            <person name="Mitreva M."/>
            <person name="Roeseler W."/>
            <person name="Tian H."/>
            <person name="Witte H."/>
            <person name="Yang S.P."/>
            <person name="Wilson R.K."/>
            <person name="Sommer R.J."/>
        </authorList>
    </citation>
    <scope>NUCLEOTIDE SEQUENCE [LARGE SCALE GENOMIC DNA]</scope>
    <source>
        <strain evidence="8">PS312</strain>
    </source>
</reference>
<dbReference type="Gene3D" id="3.100.10.10">
    <property type="match status" value="1"/>
</dbReference>
<dbReference type="GO" id="GO:0022625">
    <property type="term" value="C:cytosolic large ribosomal subunit"/>
    <property type="evidence" value="ECO:0000318"/>
    <property type="project" value="GO_Central"/>
</dbReference>
<dbReference type="EnsemblMetazoa" id="PPA28283.1">
    <property type="protein sequence ID" value="PPA28283.1"/>
    <property type="gene ID" value="WBGene00117837"/>
</dbReference>
<comment type="similarity">
    <text evidence="1">Belongs to the universal ribosomal protein uL15 family.</text>
</comment>
<dbReference type="AlphaFoldDB" id="A0A2A6B798"/>
<reference evidence="7" key="2">
    <citation type="submission" date="2022-06" db="UniProtKB">
        <authorList>
            <consortium name="EnsemblMetazoa"/>
        </authorList>
    </citation>
    <scope>IDENTIFICATION</scope>
    <source>
        <strain evidence="7">PS312</strain>
    </source>
</reference>
<dbReference type="InterPro" id="IPR021131">
    <property type="entry name" value="Ribosomal_uL15/eL18"/>
</dbReference>
<dbReference type="OrthoDB" id="29546at2759"/>
<evidence type="ECO:0000259" key="6">
    <source>
        <dbReference type="Pfam" id="PF00828"/>
    </source>
</evidence>
<evidence type="ECO:0000256" key="2">
    <source>
        <dbReference type="ARBA" id="ARBA00022980"/>
    </source>
</evidence>
<dbReference type="SUPFAM" id="SSF52080">
    <property type="entry name" value="Ribosomal proteins L15p and L18e"/>
    <property type="match status" value="1"/>
</dbReference>
<keyword evidence="8" id="KW-1185">Reference proteome</keyword>
<evidence type="ECO:0000256" key="5">
    <source>
        <dbReference type="ARBA" id="ARBA00035527"/>
    </source>
</evidence>
<dbReference type="PANTHER" id="PTHR11721">
    <property type="entry name" value="60S RIBOSOMAL PROTEIN L27A"/>
    <property type="match status" value="1"/>
</dbReference>
<dbReference type="GO" id="GO:0003735">
    <property type="term" value="F:structural constituent of ribosome"/>
    <property type="evidence" value="ECO:0000318"/>
    <property type="project" value="GO_Central"/>
</dbReference>
<dbReference type="PANTHER" id="PTHR11721:SF3">
    <property type="entry name" value="LARGE RIBOSOMAL SUBUNIT PROTEIN UL15"/>
    <property type="match status" value="1"/>
</dbReference>
<keyword evidence="2" id="KW-0689">Ribosomal protein</keyword>
<organism evidence="7 8">
    <name type="scientific">Pristionchus pacificus</name>
    <name type="common">Parasitic nematode worm</name>
    <dbReference type="NCBI Taxonomy" id="54126"/>
    <lineage>
        <taxon>Eukaryota</taxon>
        <taxon>Metazoa</taxon>
        <taxon>Ecdysozoa</taxon>
        <taxon>Nematoda</taxon>
        <taxon>Chromadorea</taxon>
        <taxon>Rhabditida</taxon>
        <taxon>Rhabditina</taxon>
        <taxon>Diplogasteromorpha</taxon>
        <taxon>Diplogasteroidea</taxon>
        <taxon>Neodiplogasteridae</taxon>
        <taxon>Pristionchus</taxon>
    </lineage>
</organism>
<sequence length="239" mass="26876">MLRGVPRFLIDAFDRILKEKTMEELFRKEGNAARMKNSQEKEEKGPVAKTPHDTKDCANLSDAERFRREIAKHLTTRDLHCSSRTLNKTSTIEEQACIYAALVLQDDDFERSFFAHSIQTSAIRQLLVIVKARFFSHSAEQKIKAAGGTCVLVAKGTITCVDSARKLSFEKCRDQHVYKIISTITGVDAFRIAAFLEVRSNGHIDAKKIGELVLDGVRPCSEVCNFDEMPVPPSQARTE</sequence>
<dbReference type="Pfam" id="PF00828">
    <property type="entry name" value="Ribosomal_L27A"/>
    <property type="match status" value="1"/>
</dbReference>
<dbReference type="FunFam" id="3.100.10.10:FF:000014">
    <property type="entry name" value="Ribosomal protein"/>
    <property type="match status" value="1"/>
</dbReference>
<proteinExistence type="inferred from homology"/>
<keyword evidence="3" id="KW-0687">Ribonucleoprotein</keyword>
<evidence type="ECO:0000313" key="8">
    <source>
        <dbReference type="Proteomes" id="UP000005239"/>
    </source>
</evidence>